<dbReference type="PANTHER" id="PTHR22760">
    <property type="entry name" value="GLYCOSYLTRANSFERASE"/>
    <property type="match status" value="1"/>
</dbReference>
<evidence type="ECO:0000256" key="6">
    <source>
        <dbReference type="ARBA" id="ARBA00022692"/>
    </source>
</evidence>
<evidence type="ECO:0000256" key="1">
    <source>
        <dbReference type="ARBA" id="ARBA00004477"/>
    </source>
</evidence>
<evidence type="ECO:0000256" key="11">
    <source>
        <dbReference type="ARBA" id="ARBA00048899"/>
    </source>
</evidence>
<name>A0ABY0GWX3_9PEZI</name>
<evidence type="ECO:0000256" key="7">
    <source>
        <dbReference type="ARBA" id="ARBA00022824"/>
    </source>
</evidence>
<feature type="transmembrane region" description="Helical" evidence="12">
    <location>
        <begin position="353"/>
        <end position="378"/>
    </location>
</feature>
<comment type="function">
    <text evidence="10">Mannosyltransferase that operates in the biosynthetic pathway of dolichol-linked oligosaccharides, the glycan precursors employed in protein asparagine (N)-glycosylation. The assembly of dolichol-linked oligosaccharides begins on the cytosolic side of the endoplasmic reticulum membrane and finishes in its lumen. The sequential addition of sugars to dolichol pyrophosphate produces dolichol-linked oligosaccharides containing fourteen sugars, including two GlcNAcs, nine mannoses and three glucoses. Once assembled, the oligosaccharide is transferred from the lipid to nascent proteins by oligosaccharyltransferases. In the lumen of the endoplasmic reticulum, adds the eighth mannose residue in an alpha-1,6 linkage onto Man(7)GlcNAc(2)-PP-dolichol to produce Man(8)GlcNAc(2)-PP-dolichol.</text>
</comment>
<evidence type="ECO:0000256" key="4">
    <source>
        <dbReference type="ARBA" id="ARBA00022676"/>
    </source>
</evidence>
<feature type="transmembrane region" description="Helical" evidence="12">
    <location>
        <begin position="6"/>
        <end position="25"/>
    </location>
</feature>
<comment type="catalytic activity">
    <reaction evidence="11">
        <text>an alpha-D-Man-(1-&gt;2)-alpha-D-Man-(1-&gt;2)-alpha-D-Man-(1-&gt;3)-[alpha-D-Man-(1-&gt;2)-alpha-D-Man-(1-&gt;3)-alpha-D-Man-(1-&gt;6)]-beta-D-Man-(1-&gt;4)-beta-D-GlcNAc-(1-&gt;4)-alpha-D-GlcNAc-diphospho-di-trans,poly-cis-dolichol + a di-trans,poly-cis-dolichyl beta-D-mannosyl phosphate = an alpha-D-Man-(1-&gt;2)-alpha-D-Man-(1-&gt;2)-alpha-D-Man-(1-&gt;3)-[alpha-D-Man-(1-&gt;2)-alpha-D-Man-(1-&gt;3)-[alpha-D-Man-(1-&gt;6)]-alpha-D-Man-(1-&gt;6)]-beta-D-Man-(1-&gt;4)-beta-D-GlcNAc-(1-&gt;4)-alpha-D-GlcNAc-diphospho-di-trans,poly-cis-dolichol + a di-trans,poly-cis-dolichyl phosphate + H(+)</text>
        <dbReference type="Rhea" id="RHEA:29535"/>
        <dbReference type="Rhea" id="RHEA-COMP:19498"/>
        <dbReference type="Rhea" id="RHEA-COMP:19501"/>
        <dbReference type="Rhea" id="RHEA-COMP:19518"/>
        <dbReference type="Rhea" id="RHEA-COMP:19519"/>
        <dbReference type="ChEBI" id="CHEBI:15378"/>
        <dbReference type="ChEBI" id="CHEBI:57683"/>
        <dbReference type="ChEBI" id="CHEBI:58211"/>
        <dbReference type="ChEBI" id="CHEBI:132517"/>
        <dbReference type="ChEBI" id="CHEBI:132519"/>
        <dbReference type="EC" id="2.4.1.260"/>
    </reaction>
    <physiologicalReaction direction="left-to-right" evidence="11">
        <dbReference type="Rhea" id="RHEA:29536"/>
    </physiologicalReaction>
</comment>
<sequence>MAALDVLLSLSIPALIILHLVVAPYTKVEESFNIQATHDILVYGTPTSNVSQRLSSQYDHFDFPGAVPRTFLGPVVLAGISQPIIALAGFQYAQLIVRAVLGLINAAALLVFKSSMERAFGKPVARWYALLQASQFHVMFYASRTLPNMFAFPLTTLAFSQLLPQPNSERRMRRFRLAIALLTFATAVFRSELAILLVTVTIYGLAVPHISLDRVIPPFFSSFVFSLLTSVPIDSYFWQKPIWPELWGFHYNAVLGSSSEWGVSPWHYYFTSALPKMLTNPLTSLFLLPFGLLNDGTRRQARALAIPSLLFVAIYSLQPHKEARFIFYVAPPLTAAAALGASYIFTRGGKSTIYLLASLTVAGSVLLSLAISAGMLAVSSLNYPGGEALDELRRLMTAPPSPDVRTAVVHADVLSCMTGVTLFGQHRAPPSATGRLQPPNAADEAVTLTFDKTEDRGTLLTPAFWERFDFALAEDPAAALGPWEVVGVVQGFAGLEIAKPPASDENSDAKDVEQAAGTRKDYRVLGRGASVARFRERVRALTGGWWMGPRMRPKVYIMRRMRDGEARRGVTA</sequence>
<keyword evidence="4 12" id="KW-0328">Glycosyltransferase</keyword>
<dbReference type="PANTHER" id="PTHR22760:SF1">
    <property type="entry name" value="DOL-P-MAN:MAN(7)GLCNAC(2)-PP-DOL ALPHA-1,6-MANNOSYLTRANSFERASE"/>
    <property type="match status" value="1"/>
</dbReference>
<comment type="pathway">
    <text evidence="2">Protein modification; protein glycosylation.</text>
</comment>
<evidence type="ECO:0000313" key="14">
    <source>
        <dbReference type="Proteomes" id="UP000294003"/>
    </source>
</evidence>
<organism evidence="13 14">
    <name type="scientific">Monosporascus cannonballus</name>
    <dbReference type="NCBI Taxonomy" id="155416"/>
    <lineage>
        <taxon>Eukaryota</taxon>
        <taxon>Fungi</taxon>
        <taxon>Dikarya</taxon>
        <taxon>Ascomycota</taxon>
        <taxon>Pezizomycotina</taxon>
        <taxon>Sordariomycetes</taxon>
        <taxon>Xylariomycetidae</taxon>
        <taxon>Xylariales</taxon>
        <taxon>Xylariales incertae sedis</taxon>
        <taxon>Monosporascus</taxon>
    </lineage>
</organism>
<keyword evidence="7 12" id="KW-0256">Endoplasmic reticulum</keyword>
<keyword evidence="9 12" id="KW-0472">Membrane</keyword>
<dbReference type="Pfam" id="PF03901">
    <property type="entry name" value="Glyco_transf_22"/>
    <property type="match status" value="1"/>
</dbReference>
<dbReference type="EMBL" id="QJNS01000540">
    <property type="protein sequence ID" value="RYO76860.1"/>
    <property type="molecule type" value="Genomic_DNA"/>
</dbReference>
<dbReference type="InterPro" id="IPR005599">
    <property type="entry name" value="GPI_mannosylTrfase"/>
</dbReference>
<evidence type="ECO:0000256" key="10">
    <source>
        <dbReference type="ARBA" id="ARBA00044721"/>
    </source>
</evidence>
<keyword evidence="14" id="KW-1185">Reference proteome</keyword>
<proteinExistence type="inferred from homology"/>
<feature type="transmembrane region" description="Helical" evidence="12">
    <location>
        <begin position="95"/>
        <end position="112"/>
    </location>
</feature>
<evidence type="ECO:0000256" key="5">
    <source>
        <dbReference type="ARBA" id="ARBA00022679"/>
    </source>
</evidence>
<reference evidence="13 14" key="1">
    <citation type="submission" date="2018-06" db="EMBL/GenBank/DDBJ databases">
        <title>Complete Genomes of Monosporascus.</title>
        <authorList>
            <person name="Robinson A.J."/>
            <person name="Natvig D.O."/>
        </authorList>
    </citation>
    <scope>NUCLEOTIDE SEQUENCE [LARGE SCALE GENOMIC DNA]</scope>
    <source>
        <strain evidence="13 14">CBS 609.92</strain>
    </source>
</reference>
<keyword evidence="8 12" id="KW-1133">Transmembrane helix</keyword>
<feature type="transmembrane region" description="Helical" evidence="12">
    <location>
        <begin position="325"/>
        <end position="346"/>
    </location>
</feature>
<feature type="transmembrane region" description="Helical" evidence="12">
    <location>
        <begin position="301"/>
        <end position="319"/>
    </location>
</feature>
<gene>
    <name evidence="13" type="ORF">DL762_009656</name>
</gene>
<keyword evidence="5" id="KW-0808">Transferase</keyword>
<comment type="subcellular location">
    <subcellularLocation>
        <location evidence="1 12">Endoplasmic reticulum membrane</location>
        <topology evidence="1 12">Multi-pass membrane protein</topology>
    </subcellularLocation>
</comment>
<comment type="caution">
    <text evidence="13">The sequence shown here is derived from an EMBL/GenBank/DDBJ whole genome shotgun (WGS) entry which is preliminary data.</text>
</comment>
<evidence type="ECO:0000313" key="13">
    <source>
        <dbReference type="EMBL" id="RYO76860.1"/>
    </source>
</evidence>
<evidence type="ECO:0000256" key="9">
    <source>
        <dbReference type="ARBA" id="ARBA00023136"/>
    </source>
</evidence>
<evidence type="ECO:0000256" key="3">
    <source>
        <dbReference type="ARBA" id="ARBA00007063"/>
    </source>
</evidence>
<evidence type="ECO:0000256" key="2">
    <source>
        <dbReference type="ARBA" id="ARBA00004922"/>
    </source>
</evidence>
<feature type="transmembrane region" description="Helical" evidence="12">
    <location>
        <begin position="177"/>
        <end position="203"/>
    </location>
</feature>
<evidence type="ECO:0000256" key="12">
    <source>
        <dbReference type="RuleBase" id="RU363075"/>
    </source>
</evidence>
<dbReference type="EC" id="2.4.1.-" evidence="12"/>
<accession>A0ABY0GWX3</accession>
<protein>
    <recommendedName>
        <fullName evidence="12">Mannosyltransferase</fullName>
        <ecNumber evidence="12">2.4.1.-</ecNumber>
    </recommendedName>
</protein>
<comment type="similarity">
    <text evidence="3 12">Belongs to the glycosyltransferase 22 family.</text>
</comment>
<evidence type="ECO:0000256" key="8">
    <source>
        <dbReference type="ARBA" id="ARBA00022989"/>
    </source>
</evidence>
<dbReference type="Proteomes" id="UP000294003">
    <property type="component" value="Unassembled WGS sequence"/>
</dbReference>
<keyword evidence="6 12" id="KW-0812">Transmembrane</keyword>